<gene>
    <name evidence="1" type="ORF">EVAR_46892_1</name>
</gene>
<name>A0A4C1YG36_EUMVA</name>
<sequence length="108" mass="12381">MTANTSRNQNYHRASPVYNYRARCLRRPCPIASGKFADSPPCEKLPHRHTVNNSTITEKLVGNMVKRFDACASVINSNSLRRTIRCQCKQVLTFELNIYIAYNWPTSC</sequence>
<dbReference type="EMBL" id="BGZK01001185">
    <property type="protein sequence ID" value="GBP73752.1"/>
    <property type="molecule type" value="Genomic_DNA"/>
</dbReference>
<dbReference type="AlphaFoldDB" id="A0A4C1YG36"/>
<comment type="caution">
    <text evidence="1">The sequence shown here is derived from an EMBL/GenBank/DDBJ whole genome shotgun (WGS) entry which is preliminary data.</text>
</comment>
<evidence type="ECO:0000313" key="1">
    <source>
        <dbReference type="EMBL" id="GBP73752.1"/>
    </source>
</evidence>
<reference evidence="1 2" key="1">
    <citation type="journal article" date="2019" name="Commun. Biol.">
        <title>The bagworm genome reveals a unique fibroin gene that provides high tensile strength.</title>
        <authorList>
            <person name="Kono N."/>
            <person name="Nakamura H."/>
            <person name="Ohtoshi R."/>
            <person name="Tomita M."/>
            <person name="Numata K."/>
            <person name="Arakawa K."/>
        </authorList>
    </citation>
    <scope>NUCLEOTIDE SEQUENCE [LARGE SCALE GENOMIC DNA]</scope>
</reference>
<accession>A0A4C1YG36</accession>
<organism evidence="1 2">
    <name type="scientific">Eumeta variegata</name>
    <name type="common">Bagworm moth</name>
    <name type="synonym">Eumeta japonica</name>
    <dbReference type="NCBI Taxonomy" id="151549"/>
    <lineage>
        <taxon>Eukaryota</taxon>
        <taxon>Metazoa</taxon>
        <taxon>Ecdysozoa</taxon>
        <taxon>Arthropoda</taxon>
        <taxon>Hexapoda</taxon>
        <taxon>Insecta</taxon>
        <taxon>Pterygota</taxon>
        <taxon>Neoptera</taxon>
        <taxon>Endopterygota</taxon>
        <taxon>Lepidoptera</taxon>
        <taxon>Glossata</taxon>
        <taxon>Ditrysia</taxon>
        <taxon>Tineoidea</taxon>
        <taxon>Psychidae</taxon>
        <taxon>Oiketicinae</taxon>
        <taxon>Eumeta</taxon>
    </lineage>
</organism>
<keyword evidence="2" id="KW-1185">Reference proteome</keyword>
<evidence type="ECO:0000313" key="2">
    <source>
        <dbReference type="Proteomes" id="UP000299102"/>
    </source>
</evidence>
<protein>
    <submittedName>
        <fullName evidence="1">Uncharacterized protein</fullName>
    </submittedName>
</protein>
<proteinExistence type="predicted"/>
<dbReference type="Proteomes" id="UP000299102">
    <property type="component" value="Unassembled WGS sequence"/>
</dbReference>